<sequence>MGFKYTILGGDKRSLELGKLLMKDGRDVCIYGFDMLEEYNNETVSLNEAIEYADVIVGPLPFSTDNLNVNAPFSNKAISIDMVLDFMSEKQMIIGGKFNIEHEKKLKNKNIKSSDYFKREEMQVLNAIPTAEGAIQIAMEKTPVTIHNSNVIVLGYGRIGRVLSKMLYGIGANVHVSARKYSDLAWIKNYGYISVHTKDLKTYLPKMNVVFNTIPQMILNKELLKSIDSNCLIIDLASKPGGVDFEAAREMEIKAISALGLPGKAAPVTAAMVIKDTIYNIIEELDV</sequence>
<dbReference type="InterPro" id="IPR031629">
    <property type="entry name" value="DpaA_N"/>
</dbReference>
<comment type="caution">
    <text evidence="3">The sequence shown here is derived from an EMBL/GenBank/DDBJ whole genome shotgun (WGS) entry which is preliminary data.</text>
</comment>
<keyword evidence="4" id="KW-1185">Reference proteome</keyword>
<protein>
    <submittedName>
        <fullName evidence="3">Dipicolinate synthase subunit A</fullName>
    </submittedName>
</protein>
<gene>
    <name evidence="3" type="ORF">LY60_01309</name>
</gene>
<dbReference type="EMBL" id="VLKH01000003">
    <property type="protein sequence ID" value="TWH81557.1"/>
    <property type="molecule type" value="Genomic_DNA"/>
</dbReference>
<proteinExistence type="predicted"/>
<evidence type="ECO:0000313" key="3">
    <source>
        <dbReference type="EMBL" id="TWH81557.1"/>
    </source>
</evidence>
<evidence type="ECO:0000259" key="1">
    <source>
        <dbReference type="Pfam" id="PF02826"/>
    </source>
</evidence>
<dbReference type="GO" id="GO:0051287">
    <property type="term" value="F:NAD binding"/>
    <property type="evidence" value="ECO:0007669"/>
    <property type="project" value="InterPro"/>
</dbReference>
<evidence type="ECO:0000313" key="4">
    <source>
        <dbReference type="Proteomes" id="UP000315343"/>
    </source>
</evidence>
<feature type="domain" description="Dipicolinate synthase subunit A N-terminal" evidence="2">
    <location>
        <begin position="5"/>
        <end position="116"/>
    </location>
</feature>
<dbReference type="SUPFAM" id="SSF51735">
    <property type="entry name" value="NAD(P)-binding Rossmann-fold domains"/>
    <property type="match status" value="1"/>
</dbReference>
<dbReference type="RefSeq" id="WP_145081520.1">
    <property type="nucleotide sequence ID" value="NZ_VLKH01000003.1"/>
</dbReference>
<dbReference type="AlphaFoldDB" id="A0A562JEE6"/>
<feature type="domain" description="D-isomer specific 2-hydroxyacid dehydrogenase NAD-binding" evidence="1">
    <location>
        <begin position="142"/>
        <end position="237"/>
    </location>
</feature>
<accession>A0A562JEE6</accession>
<dbReference type="OrthoDB" id="8840764at2"/>
<dbReference type="Gene3D" id="3.40.50.720">
    <property type="entry name" value="NAD(P)-binding Rossmann-like Domain"/>
    <property type="match status" value="1"/>
</dbReference>
<organism evidence="3 4">
    <name type="scientific">Sedimentibacter saalensis</name>
    <dbReference type="NCBI Taxonomy" id="130788"/>
    <lineage>
        <taxon>Bacteria</taxon>
        <taxon>Bacillati</taxon>
        <taxon>Bacillota</taxon>
        <taxon>Tissierellia</taxon>
        <taxon>Sedimentibacter</taxon>
    </lineage>
</organism>
<evidence type="ECO:0000259" key="2">
    <source>
        <dbReference type="Pfam" id="PF16924"/>
    </source>
</evidence>
<reference evidence="3 4" key="1">
    <citation type="submission" date="2019-07" db="EMBL/GenBank/DDBJ databases">
        <title>Genomic Encyclopedia of Type Strains, Phase I: the one thousand microbial genomes (KMG-I) project.</title>
        <authorList>
            <person name="Kyrpides N."/>
        </authorList>
    </citation>
    <scope>NUCLEOTIDE SEQUENCE [LARGE SCALE GENOMIC DNA]</scope>
    <source>
        <strain evidence="3 4">DSM 13558</strain>
    </source>
</reference>
<dbReference type="NCBIfam" id="NF006162">
    <property type="entry name" value="PRK08306.1"/>
    <property type="match status" value="1"/>
</dbReference>
<dbReference type="InterPro" id="IPR006140">
    <property type="entry name" value="D-isomer_DH_NAD-bd"/>
</dbReference>
<dbReference type="Pfam" id="PF02826">
    <property type="entry name" value="2-Hacid_dh_C"/>
    <property type="match status" value="1"/>
</dbReference>
<dbReference type="Pfam" id="PF16924">
    <property type="entry name" value="DpaA_N"/>
    <property type="match status" value="1"/>
</dbReference>
<dbReference type="InterPro" id="IPR036291">
    <property type="entry name" value="NAD(P)-bd_dom_sf"/>
</dbReference>
<name>A0A562JEE6_9FIRM</name>
<dbReference type="Proteomes" id="UP000315343">
    <property type="component" value="Unassembled WGS sequence"/>
</dbReference>